<keyword evidence="2" id="KW-1185">Reference proteome</keyword>
<protein>
    <submittedName>
        <fullName evidence="1">DUF1850 domain-containing protein</fullName>
    </submittedName>
</protein>
<sequence>MSLCIAIAATVLTIPATTFSLSWVHSVEKVEWREEWAVTSEGLELRQASVKGSGAGMEPGEGAVLDDGWWRWKPALAPVSELRLASSGATPSGWTLCHAGGCQTLGDAPGREAVLFACRQDGGAVEPSR</sequence>
<evidence type="ECO:0000313" key="2">
    <source>
        <dbReference type="Proteomes" id="UP000309667"/>
    </source>
</evidence>
<proteinExistence type="predicted"/>
<gene>
    <name evidence="1" type="ORF">E9677_00600</name>
</gene>
<evidence type="ECO:0000313" key="1">
    <source>
        <dbReference type="EMBL" id="THV16539.1"/>
    </source>
</evidence>
<dbReference type="EMBL" id="STGT01000001">
    <property type="protein sequence ID" value="THV16539.1"/>
    <property type="molecule type" value="Genomic_DNA"/>
</dbReference>
<reference evidence="1 2" key="1">
    <citation type="submission" date="2019-04" db="EMBL/GenBank/DDBJ databases">
        <title>Genome sequence of strain 7209-2.</title>
        <authorList>
            <person name="Gao J."/>
            <person name="Sun J."/>
        </authorList>
    </citation>
    <scope>NUCLEOTIDE SEQUENCE [LARGE SCALE GENOMIC DNA]</scope>
    <source>
        <strain evidence="1 2">7209-2</strain>
    </source>
</reference>
<name>A0ABY2QY55_9HYPH</name>
<accession>A0ABY2QY55</accession>
<organism evidence="1 2">
    <name type="scientific">Rhizobium rhizophilum</name>
    <dbReference type="NCBI Taxonomy" id="1850373"/>
    <lineage>
        <taxon>Bacteria</taxon>
        <taxon>Pseudomonadati</taxon>
        <taxon>Pseudomonadota</taxon>
        <taxon>Alphaproteobacteria</taxon>
        <taxon>Hyphomicrobiales</taxon>
        <taxon>Rhizobiaceae</taxon>
        <taxon>Rhizobium/Agrobacterium group</taxon>
        <taxon>Rhizobium</taxon>
    </lineage>
</organism>
<dbReference type="Pfam" id="PF08905">
    <property type="entry name" value="DUF1850"/>
    <property type="match status" value="1"/>
</dbReference>
<dbReference type="InterPro" id="IPR015001">
    <property type="entry name" value="DUF1850"/>
</dbReference>
<dbReference type="RefSeq" id="WP_136556167.1">
    <property type="nucleotide sequence ID" value="NZ_STGT01000001.1"/>
</dbReference>
<dbReference type="Proteomes" id="UP000309667">
    <property type="component" value="Unassembled WGS sequence"/>
</dbReference>
<comment type="caution">
    <text evidence="1">The sequence shown here is derived from an EMBL/GenBank/DDBJ whole genome shotgun (WGS) entry which is preliminary data.</text>
</comment>